<keyword evidence="4" id="KW-0964">Secreted</keyword>
<keyword evidence="6" id="KW-0732">Signal</keyword>
<keyword evidence="5" id="KW-0325">Glycoprotein</keyword>
<keyword evidence="9" id="KW-0408">Iron</keyword>
<proteinExistence type="inferred from homology"/>
<keyword evidence="9" id="KW-0349">Heme</keyword>
<comment type="subcellular location">
    <subcellularLocation>
        <location evidence="1">Membrane</location>
        <topology evidence="1">Lipid-anchor</topology>
        <topology evidence="1">GPI-anchor</topology>
    </subcellularLocation>
    <subcellularLocation>
        <location evidence="2">Secreted</location>
    </subcellularLocation>
</comment>
<evidence type="ECO:0000313" key="13">
    <source>
        <dbReference type="Proteomes" id="UP000664521"/>
    </source>
</evidence>
<protein>
    <recommendedName>
        <fullName evidence="11">CFEM domain-containing protein</fullName>
    </recommendedName>
</protein>
<dbReference type="GO" id="GO:0005576">
    <property type="term" value="C:extracellular region"/>
    <property type="evidence" value="ECO:0007669"/>
    <property type="project" value="UniProtKB-SubCell"/>
</dbReference>
<evidence type="ECO:0000256" key="7">
    <source>
        <dbReference type="ARBA" id="ARBA00023157"/>
    </source>
</evidence>
<sequence length="128" mass="13253">MAAATAQAQAALALLPQCLQAPALQAIAASNCGLDVSCVCTNDGFLTALQVAVLSQCNSTDRVTAMSMAKELCISAVPSLADNQTTLFISSLTIVMTFMVISLILRLISRHLSAARFGADDYTIIGAA</sequence>
<feature type="transmembrane region" description="Helical" evidence="10">
    <location>
        <begin position="87"/>
        <end position="108"/>
    </location>
</feature>
<feature type="binding site" description="axial binding residue" evidence="9">
    <location>
        <position position="35"/>
    </location>
    <ligand>
        <name>heme</name>
        <dbReference type="ChEBI" id="CHEBI:30413"/>
    </ligand>
    <ligandPart>
        <name>Fe</name>
        <dbReference type="ChEBI" id="CHEBI:18248"/>
    </ligandPart>
</feature>
<accession>A0A8H3ENA3</accession>
<evidence type="ECO:0000256" key="4">
    <source>
        <dbReference type="ARBA" id="ARBA00022525"/>
    </source>
</evidence>
<organism evidence="12 13">
    <name type="scientific">Heterodermia speciosa</name>
    <dbReference type="NCBI Taxonomy" id="116794"/>
    <lineage>
        <taxon>Eukaryota</taxon>
        <taxon>Fungi</taxon>
        <taxon>Dikarya</taxon>
        <taxon>Ascomycota</taxon>
        <taxon>Pezizomycotina</taxon>
        <taxon>Lecanoromycetes</taxon>
        <taxon>OSLEUM clade</taxon>
        <taxon>Lecanoromycetidae</taxon>
        <taxon>Caliciales</taxon>
        <taxon>Physciaceae</taxon>
        <taxon>Heterodermia</taxon>
    </lineage>
</organism>
<feature type="non-terminal residue" evidence="12">
    <location>
        <position position="128"/>
    </location>
</feature>
<keyword evidence="9" id="KW-0479">Metal-binding</keyword>
<reference evidence="12" key="1">
    <citation type="submission" date="2021-03" db="EMBL/GenBank/DDBJ databases">
        <authorList>
            <person name="Tagirdzhanova G."/>
        </authorList>
    </citation>
    <scope>NUCLEOTIDE SEQUENCE</scope>
</reference>
<feature type="disulfide bond" evidence="9">
    <location>
        <begin position="40"/>
        <end position="73"/>
    </location>
</feature>
<comment type="caution">
    <text evidence="9">Lacks conserved residue(s) required for the propagation of feature annotation.</text>
</comment>
<gene>
    <name evidence="12" type="ORF">HETSPECPRED_008817</name>
</gene>
<dbReference type="PROSITE" id="PS52012">
    <property type="entry name" value="CFEM"/>
    <property type="match status" value="1"/>
</dbReference>
<dbReference type="EMBL" id="CAJPDS010000007">
    <property type="protein sequence ID" value="CAF9909072.1"/>
    <property type="molecule type" value="Genomic_DNA"/>
</dbReference>
<evidence type="ECO:0000256" key="9">
    <source>
        <dbReference type="PROSITE-ProRule" id="PRU01356"/>
    </source>
</evidence>
<keyword evidence="8" id="KW-0449">Lipoprotein</keyword>
<keyword evidence="5" id="KW-0336">GPI-anchor</keyword>
<dbReference type="GO" id="GO:0046872">
    <property type="term" value="F:metal ion binding"/>
    <property type="evidence" value="ECO:0007669"/>
    <property type="project" value="UniProtKB-UniRule"/>
</dbReference>
<feature type="domain" description="CFEM" evidence="11">
    <location>
        <begin position="1"/>
        <end position="100"/>
    </location>
</feature>
<evidence type="ECO:0000256" key="8">
    <source>
        <dbReference type="ARBA" id="ARBA00023288"/>
    </source>
</evidence>
<evidence type="ECO:0000256" key="5">
    <source>
        <dbReference type="ARBA" id="ARBA00022622"/>
    </source>
</evidence>
<comment type="similarity">
    <text evidence="3">Belongs to the RBT5 family.</text>
</comment>
<name>A0A8H3ENA3_9LECA</name>
<evidence type="ECO:0000256" key="10">
    <source>
        <dbReference type="SAM" id="Phobius"/>
    </source>
</evidence>
<evidence type="ECO:0000313" key="12">
    <source>
        <dbReference type="EMBL" id="CAF9909072.1"/>
    </source>
</evidence>
<evidence type="ECO:0000256" key="6">
    <source>
        <dbReference type="ARBA" id="ARBA00022729"/>
    </source>
</evidence>
<keyword evidence="10" id="KW-0472">Membrane</keyword>
<dbReference type="AlphaFoldDB" id="A0A8H3ENA3"/>
<evidence type="ECO:0000256" key="1">
    <source>
        <dbReference type="ARBA" id="ARBA00004589"/>
    </source>
</evidence>
<keyword evidence="13" id="KW-1185">Reference proteome</keyword>
<dbReference type="Proteomes" id="UP000664521">
    <property type="component" value="Unassembled WGS sequence"/>
</dbReference>
<evidence type="ECO:0000259" key="11">
    <source>
        <dbReference type="PROSITE" id="PS52012"/>
    </source>
</evidence>
<keyword evidence="10" id="KW-0812">Transmembrane</keyword>
<keyword evidence="7 9" id="KW-1015">Disulfide bond</keyword>
<dbReference type="InterPro" id="IPR008427">
    <property type="entry name" value="Extracellular_membr_CFEM_dom"/>
</dbReference>
<dbReference type="Pfam" id="PF05730">
    <property type="entry name" value="CFEM"/>
    <property type="match status" value="1"/>
</dbReference>
<keyword evidence="10" id="KW-1133">Transmembrane helix</keyword>
<comment type="caution">
    <text evidence="12">The sequence shown here is derived from an EMBL/GenBank/DDBJ whole genome shotgun (WGS) entry which is preliminary data.</text>
</comment>
<evidence type="ECO:0000256" key="3">
    <source>
        <dbReference type="ARBA" id="ARBA00010031"/>
    </source>
</evidence>
<evidence type="ECO:0000256" key="2">
    <source>
        <dbReference type="ARBA" id="ARBA00004613"/>
    </source>
</evidence>
<dbReference type="GO" id="GO:0098552">
    <property type="term" value="C:side of membrane"/>
    <property type="evidence" value="ECO:0007669"/>
    <property type="project" value="UniProtKB-KW"/>
</dbReference>